<comment type="catalytic activity">
    <reaction evidence="14">
        <text>N(6),N(6),N(6)-trimethyl-L-lysyl(9)-[histone H3] + 2 2-oxoglutarate + 2 O2 = N(6)-methyl-L-lysyl(9)-[histone H3] + 2 formaldehyde + 2 succinate + 2 CO2</text>
        <dbReference type="Rhea" id="RHEA:60200"/>
        <dbReference type="Rhea" id="RHEA-COMP:15538"/>
        <dbReference type="Rhea" id="RHEA-COMP:15542"/>
        <dbReference type="ChEBI" id="CHEBI:15379"/>
        <dbReference type="ChEBI" id="CHEBI:16526"/>
        <dbReference type="ChEBI" id="CHEBI:16810"/>
        <dbReference type="ChEBI" id="CHEBI:16842"/>
        <dbReference type="ChEBI" id="CHEBI:30031"/>
        <dbReference type="ChEBI" id="CHEBI:61929"/>
        <dbReference type="ChEBI" id="CHEBI:61961"/>
        <dbReference type="EC" id="1.14.11.66"/>
    </reaction>
</comment>
<keyword evidence="10" id="KW-0408">Iron</keyword>
<keyword evidence="6" id="KW-0862">Zinc</keyword>
<evidence type="ECO:0000256" key="4">
    <source>
        <dbReference type="ARBA" id="ARBA00022723"/>
    </source>
</evidence>
<keyword evidence="16" id="KW-1185">Reference proteome</keyword>
<dbReference type="Proteomes" id="UP001460270">
    <property type="component" value="Unassembled WGS sequence"/>
</dbReference>
<keyword evidence="13" id="KW-0539">Nucleus</keyword>
<keyword evidence="9" id="KW-0560">Oxidoreductase</keyword>
<dbReference type="GO" id="GO:0008270">
    <property type="term" value="F:zinc ion binding"/>
    <property type="evidence" value="ECO:0007669"/>
    <property type="project" value="UniProtKB-KW"/>
</dbReference>
<sequence length="261" mass="28033">MYEVNFDDGSYCDNLYPESILSHDCLRNGPPDKGELIVVSTSEGQVLNASFIKEHFHRFYQVEFQDQSQLMLKHHEIYSLEQDLPKRVRSRLAILSTQEPPAAQDGSSAAKRRCLPSGLATAPPATNPAPVVPMETTPPPCPLTAASATAPHSINSSTVTSAPLRQASPVLSPSIPNLLPPAMSAQTNGLHMNSIADPTLGLQATPFQATLNSDPLLSAPSPPLPPQHLSHSYTASGNYVSYMESLLNAHFPQEDGAGALY</sequence>
<dbReference type="EC" id="1.14.11.66" evidence="3"/>
<evidence type="ECO:0000256" key="3">
    <source>
        <dbReference type="ARBA" id="ARBA00012900"/>
    </source>
</evidence>
<evidence type="ECO:0000256" key="8">
    <source>
        <dbReference type="ARBA" id="ARBA00022964"/>
    </source>
</evidence>
<comment type="similarity">
    <text evidence="2">Belongs to the JHDM3 histone demethylase family.</text>
</comment>
<reference evidence="16" key="1">
    <citation type="submission" date="2024-04" db="EMBL/GenBank/DDBJ databases">
        <title>Salinicola lusitanus LLJ914,a marine bacterium isolated from the Okinawa Trough.</title>
        <authorList>
            <person name="Li J."/>
        </authorList>
    </citation>
    <scope>NUCLEOTIDE SEQUENCE [LARGE SCALE GENOMIC DNA]</scope>
</reference>
<proteinExistence type="inferred from homology"/>
<organism evidence="15 16">
    <name type="scientific">Mugilogobius chulae</name>
    <name type="common">yellowstripe goby</name>
    <dbReference type="NCBI Taxonomy" id="88201"/>
    <lineage>
        <taxon>Eukaryota</taxon>
        <taxon>Metazoa</taxon>
        <taxon>Chordata</taxon>
        <taxon>Craniata</taxon>
        <taxon>Vertebrata</taxon>
        <taxon>Euteleostomi</taxon>
        <taxon>Actinopterygii</taxon>
        <taxon>Neopterygii</taxon>
        <taxon>Teleostei</taxon>
        <taxon>Neoteleostei</taxon>
        <taxon>Acanthomorphata</taxon>
        <taxon>Gobiaria</taxon>
        <taxon>Gobiiformes</taxon>
        <taxon>Gobioidei</taxon>
        <taxon>Gobiidae</taxon>
        <taxon>Gobionellinae</taxon>
        <taxon>Mugilogobius</taxon>
    </lineage>
</organism>
<evidence type="ECO:0000256" key="9">
    <source>
        <dbReference type="ARBA" id="ARBA00023002"/>
    </source>
</evidence>
<dbReference type="AlphaFoldDB" id="A0AAW0NCU2"/>
<name>A0AAW0NCU2_9GOBI</name>
<dbReference type="Gene3D" id="3.10.330.70">
    <property type="match status" value="1"/>
</dbReference>
<evidence type="ECO:0000256" key="12">
    <source>
        <dbReference type="ARBA" id="ARBA00023163"/>
    </source>
</evidence>
<keyword evidence="7" id="KW-0156">Chromatin regulator</keyword>
<evidence type="ECO:0000256" key="10">
    <source>
        <dbReference type="ARBA" id="ARBA00023004"/>
    </source>
</evidence>
<keyword evidence="11" id="KW-0805">Transcription regulation</keyword>
<dbReference type="FunFam" id="3.10.330.70:FF:000001">
    <property type="entry name" value="Putative lysine-specific demethylase 4a"/>
    <property type="match status" value="1"/>
</dbReference>
<accession>A0AAW0NCU2</accession>
<evidence type="ECO:0000256" key="6">
    <source>
        <dbReference type="ARBA" id="ARBA00022833"/>
    </source>
</evidence>
<keyword evidence="12" id="KW-0804">Transcription</keyword>
<evidence type="ECO:0000313" key="16">
    <source>
        <dbReference type="Proteomes" id="UP001460270"/>
    </source>
</evidence>
<evidence type="ECO:0000313" key="15">
    <source>
        <dbReference type="EMBL" id="KAK7889820.1"/>
    </source>
</evidence>
<comment type="cofactor">
    <cofactor evidence="1">
        <name>Fe(2+)</name>
        <dbReference type="ChEBI" id="CHEBI:29033"/>
    </cofactor>
</comment>
<keyword evidence="5" id="KW-0863">Zinc-finger</keyword>
<evidence type="ECO:0000256" key="7">
    <source>
        <dbReference type="ARBA" id="ARBA00022853"/>
    </source>
</evidence>
<gene>
    <name evidence="15" type="ORF">WMY93_025380</name>
</gene>
<evidence type="ECO:0000256" key="13">
    <source>
        <dbReference type="ARBA" id="ARBA00023242"/>
    </source>
</evidence>
<evidence type="ECO:0000256" key="11">
    <source>
        <dbReference type="ARBA" id="ARBA00023015"/>
    </source>
</evidence>
<protein>
    <recommendedName>
        <fullName evidence="3">[histone H3]-trimethyl-L-lysine(9) demethylase</fullName>
        <ecNumber evidence="3">1.14.11.66</ecNumber>
    </recommendedName>
</protein>
<evidence type="ECO:0000256" key="2">
    <source>
        <dbReference type="ARBA" id="ARBA00009711"/>
    </source>
</evidence>
<dbReference type="EMBL" id="JBBPFD010000018">
    <property type="protein sequence ID" value="KAK7889820.1"/>
    <property type="molecule type" value="Genomic_DNA"/>
</dbReference>
<comment type="caution">
    <text evidence="15">The sequence shown here is derived from an EMBL/GenBank/DDBJ whole genome shotgun (WGS) entry which is preliminary data.</text>
</comment>
<keyword evidence="4" id="KW-0479">Metal-binding</keyword>
<dbReference type="GO" id="GO:0140684">
    <property type="term" value="F:histone H3K9me2/H3K9me3 demethylase activity"/>
    <property type="evidence" value="ECO:0007669"/>
    <property type="project" value="UniProtKB-EC"/>
</dbReference>
<evidence type="ECO:0000256" key="1">
    <source>
        <dbReference type="ARBA" id="ARBA00001954"/>
    </source>
</evidence>
<dbReference type="SUPFAM" id="SSF63748">
    <property type="entry name" value="Tudor/PWWP/MBT"/>
    <property type="match status" value="2"/>
</dbReference>
<evidence type="ECO:0000256" key="5">
    <source>
        <dbReference type="ARBA" id="ARBA00022771"/>
    </source>
</evidence>
<evidence type="ECO:0000256" key="14">
    <source>
        <dbReference type="ARBA" id="ARBA00049349"/>
    </source>
</evidence>
<keyword evidence="8" id="KW-0223">Dioxygenase</keyword>